<dbReference type="AlphaFoldDB" id="A0A835WNL1"/>
<keyword evidence="1" id="KW-0732">Signal</keyword>
<evidence type="ECO:0000313" key="3">
    <source>
        <dbReference type="Proteomes" id="UP000613740"/>
    </source>
</evidence>
<dbReference type="Proteomes" id="UP000613740">
    <property type="component" value="Unassembled WGS sequence"/>
</dbReference>
<sequence>MGWMGWFAGQVVTTSLVLGTLKRNGVVVLHPNSFKNENTRLVFTKVVSIGEDMSELIERAYTLAYERVYPPTPTKK</sequence>
<dbReference type="EMBL" id="JAEHOD010000010">
    <property type="protein sequence ID" value="KAG2450761.1"/>
    <property type="molecule type" value="Genomic_DNA"/>
</dbReference>
<proteinExistence type="predicted"/>
<accession>A0A835WNL1</accession>
<organism evidence="2 3">
    <name type="scientific">Chlamydomonas schloesseri</name>
    <dbReference type="NCBI Taxonomy" id="2026947"/>
    <lineage>
        <taxon>Eukaryota</taxon>
        <taxon>Viridiplantae</taxon>
        <taxon>Chlorophyta</taxon>
        <taxon>core chlorophytes</taxon>
        <taxon>Chlorophyceae</taxon>
        <taxon>CS clade</taxon>
        <taxon>Chlamydomonadales</taxon>
        <taxon>Chlamydomonadaceae</taxon>
        <taxon>Chlamydomonas</taxon>
    </lineage>
</organism>
<reference evidence="2" key="1">
    <citation type="journal article" date="2020" name="bioRxiv">
        <title>Comparative genomics of Chlamydomonas.</title>
        <authorList>
            <person name="Craig R.J."/>
            <person name="Hasan A.R."/>
            <person name="Ness R.W."/>
            <person name="Keightley P.D."/>
        </authorList>
    </citation>
    <scope>NUCLEOTIDE SEQUENCE</scope>
    <source>
        <strain evidence="2">CCAP 11/173</strain>
    </source>
</reference>
<gene>
    <name evidence="2" type="ORF">HYH02_004598</name>
</gene>
<comment type="caution">
    <text evidence="2">The sequence shown here is derived from an EMBL/GenBank/DDBJ whole genome shotgun (WGS) entry which is preliminary data.</text>
</comment>
<dbReference type="OrthoDB" id="522620at2759"/>
<feature type="signal peptide" evidence="1">
    <location>
        <begin position="1"/>
        <end position="19"/>
    </location>
</feature>
<protein>
    <submittedName>
        <fullName evidence="2">Uncharacterized protein</fullName>
    </submittedName>
</protein>
<feature type="chain" id="PRO_5032820302" evidence="1">
    <location>
        <begin position="20"/>
        <end position="76"/>
    </location>
</feature>
<evidence type="ECO:0000313" key="2">
    <source>
        <dbReference type="EMBL" id="KAG2450761.1"/>
    </source>
</evidence>
<keyword evidence="3" id="KW-1185">Reference proteome</keyword>
<evidence type="ECO:0000256" key="1">
    <source>
        <dbReference type="SAM" id="SignalP"/>
    </source>
</evidence>
<name>A0A835WNL1_9CHLO</name>